<dbReference type="EMBL" id="JAVDYF010000001">
    <property type="protein sequence ID" value="MDR7354331.1"/>
    <property type="molecule type" value="Genomic_DNA"/>
</dbReference>
<dbReference type="Proteomes" id="UP001183619">
    <property type="component" value="Unassembled WGS sequence"/>
</dbReference>
<organism evidence="2 3">
    <name type="scientific">Corynebacterium felinum</name>
    <dbReference type="NCBI Taxonomy" id="131318"/>
    <lineage>
        <taxon>Bacteria</taxon>
        <taxon>Bacillati</taxon>
        <taxon>Actinomycetota</taxon>
        <taxon>Actinomycetes</taxon>
        <taxon>Mycobacteriales</taxon>
        <taxon>Corynebacteriaceae</taxon>
        <taxon>Corynebacterium</taxon>
    </lineage>
</organism>
<sequence length="68" mass="7281">MSELIESSQSVLVLGSSLAVMSGMRIVIDAKKQQKMVSTICAGPGRADAKMDVVWRSGLDEALRMLAI</sequence>
<keyword evidence="3" id="KW-1185">Reference proteome</keyword>
<keyword evidence="1" id="KW-1133">Transmembrane helix</keyword>
<protein>
    <submittedName>
        <fullName evidence="2">NAD-dependent SIR2 family protein deacetylase</fullName>
    </submittedName>
</protein>
<evidence type="ECO:0000313" key="2">
    <source>
        <dbReference type="EMBL" id="MDR7354331.1"/>
    </source>
</evidence>
<name>A0ABU2B6T7_9CORY</name>
<keyword evidence="1" id="KW-0812">Transmembrane</keyword>
<reference evidence="2 3" key="1">
    <citation type="submission" date="2023-07" db="EMBL/GenBank/DDBJ databases">
        <title>Sequencing the genomes of 1000 actinobacteria strains.</title>
        <authorList>
            <person name="Klenk H.-P."/>
        </authorList>
    </citation>
    <scope>NUCLEOTIDE SEQUENCE [LARGE SCALE GENOMIC DNA]</scope>
    <source>
        <strain evidence="2 3">DSM 44508</strain>
    </source>
</reference>
<gene>
    <name evidence="2" type="ORF">J2S37_000869</name>
</gene>
<evidence type="ECO:0000313" key="3">
    <source>
        <dbReference type="Proteomes" id="UP001183619"/>
    </source>
</evidence>
<comment type="caution">
    <text evidence="2">The sequence shown here is derived from an EMBL/GenBank/DDBJ whole genome shotgun (WGS) entry which is preliminary data.</text>
</comment>
<proteinExistence type="predicted"/>
<feature type="transmembrane region" description="Helical" evidence="1">
    <location>
        <begin position="12"/>
        <end position="28"/>
    </location>
</feature>
<accession>A0ABU2B6T7</accession>
<dbReference type="Gene3D" id="3.40.50.1220">
    <property type="entry name" value="TPP-binding domain"/>
    <property type="match status" value="1"/>
</dbReference>
<keyword evidence="1" id="KW-0472">Membrane</keyword>
<dbReference type="InterPro" id="IPR029035">
    <property type="entry name" value="DHS-like_NAD/FAD-binding_dom"/>
</dbReference>
<dbReference type="SUPFAM" id="SSF52467">
    <property type="entry name" value="DHS-like NAD/FAD-binding domain"/>
    <property type="match status" value="1"/>
</dbReference>
<evidence type="ECO:0000256" key="1">
    <source>
        <dbReference type="SAM" id="Phobius"/>
    </source>
</evidence>